<comment type="function">
    <text evidence="14">Acts as component of the MCM2-7 complex (MCM complex) which is the replicative helicase essential for 'once per cell cycle' DNA replication initiation and elongation in eukaryotic cells. The active ATPase sites in the MCM2-7 ring are formed through the interaction surfaces of two neighboring subunits such that a critical structure of a conserved arginine finger motif is provided in trans relative to the ATP-binding site of the Walker A box of the adjacent subunit. The six ATPase active sites, however, are likely to contribute differentially to the complex helicase activity.</text>
</comment>
<dbReference type="PANTHER" id="PTHR11630">
    <property type="entry name" value="DNA REPLICATION LICENSING FACTOR MCM FAMILY MEMBER"/>
    <property type="match status" value="1"/>
</dbReference>
<dbReference type="PROSITE" id="PS50051">
    <property type="entry name" value="MCM_2"/>
    <property type="match status" value="1"/>
</dbReference>
<dbReference type="PROSITE" id="PS00847">
    <property type="entry name" value="MCM_1"/>
    <property type="match status" value="1"/>
</dbReference>
<dbReference type="InterPro" id="IPR027925">
    <property type="entry name" value="MCM_N"/>
</dbReference>
<comment type="subcellular location">
    <subcellularLocation>
        <location evidence="1 14">Nucleus</location>
    </subcellularLocation>
</comment>
<feature type="region of interest" description="Disordered" evidence="15">
    <location>
        <begin position="1"/>
        <end position="58"/>
    </location>
</feature>
<dbReference type="FunFam" id="1.20.58.870:FF:000002">
    <property type="entry name" value="DNA helicase"/>
    <property type="match status" value="1"/>
</dbReference>
<dbReference type="InterPro" id="IPR008049">
    <property type="entry name" value="MCM6"/>
</dbReference>
<dbReference type="STRING" id="1151754.M9M0Z3"/>
<dbReference type="FunFam" id="3.30.1640.10:FF:000009">
    <property type="entry name" value="DNA helicase"/>
    <property type="match status" value="1"/>
</dbReference>
<evidence type="ECO:0000256" key="10">
    <source>
        <dbReference type="ARBA" id="ARBA00023242"/>
    </source>
</evidence>
<proteinExistence type="inferred from homology"/>
<dbReference type="Gene3D" id="2.40.50.140">
    <property type="entry name" value="Nucleic acid-binding proteins"/>
    <property type="match status" value="1"/>
</dbReference>
<dbReference type="Pfam" id="PF00493">
    <property type="entry name" value="MCM"/>
    <property type="match status" value="1"/>
</dbReference>
<dbReference type="InterPro" id="IPR041562">
    <property type="entry name" value="MCM_lid"/>
</dbReference>
<evidence type="ECO:0000256" key="15">
    <source>
        <dbReference type="SAM" id="MobiDB-lite"/>
    </source>
</evidence>
<keyword evidence="9 13" id="KW-0238">DNA-binding</keyword>
<gene>
    <name evidence="17" type="ORF">PANT_9c00215</name>
</gene>
<dbReference type="Pfam" id="PF17855">
    <property type="entry name" value="MCM_lid"/>
    <property type="match status" value="1"/>
</dbReference>
<dbReference type="Gene3D" id="1.20.58.870">
    <property type="match status" value="1"/>
</dbReference>
<dbReference type="PANTHER" id="PTHR11630:SF43">
    <property type="entry name" value="DNA REPLICATION LICENSING FACTOR MCM6"/>
    <property type="match status" value="1"/>
</dbReference>
<dbReference type="Gene3D" id="2.20.28.10">
    <property type="match status" value="1"/>
</dbReference>
<dbReference type="GO" id="GO:0042555">
    <property type="term" value="C:MCM complex"/>
    <property type="evidence" value="ECO:0007669"/>
    <property type="project" value="UniProtKB-UniRule"/>
</dbReference>
<feature type="region of interest" description="Disordered" evidence="15">
    <location>
        <begin position="787"/>
        <end position="846"/>
    </location>
</feature>
<feature type="compositionally biased region" description="Polar residues" evidence="15">
    <location>
        <begin position="34"/>
        <end position="56"/>
    </location>
</feature>
<feature type="compositionally biased region" description="Low complexity" evidence="15">
    <location>
        <begin position="830"/>
        <end position="846"/>
    </location>
</feature>
<dbReference type="SUPFAM" id="SSF52540">
    <property type="entry name" value="P-loop containing nucleoside triphosphate hydrolases"/>
    <property type="match status" value="1"/>
</dbReference>
<keyword evidence="5 13" id="KW-0547">Nucleotide-binding</keyword>
<dbReference type="InterPro" id="IPR033762">
    <property type="entry name" value="MCM_OB"/>
</dbReference>
<evidence type="ECO:0000256" key="4">
    <source>
        <dbReference type="ARBA" id="ARBA00022705"/>
    </source>
</evidence>
<evidence type="ECO:0000256" key="11">
    <source>
        <dbReference type="ARBA" id="ARBA00023306"/>
    </source>
</evidence>
<name>M9M0Z3_PSEA3</name>
<protein>
    <recommendedName>
        <fullName evidence="12 14">DNA replication licensing factor MCM6</fullName>
        <ecNumber evidence="3 14">3.6.4.12</ecNumber>
    </recommendedName>
</protein>
<dbReference type="Gene3D" id="3.30.1640.10">
    <property type="entry name" value="mini-chromosome maintenance (MCM) complex, chain A, domain 1"/>
    <property type="match status" value="1"/>
</dbReference>
<evidence type="ECO:0000256" key="6">
    <source>
        <dbReference type="ARBA" id="ARBA00022801"/>
    </source>
</evidence>
<evidence type="ECO:0000256" key="5">
    <source>
        <dbReference type="ARBA" id="ARBA00022741"/>
    </source>
</evidence>
<sequence length="977" mass="108117">MSSSSAMPSSPLGRVGGATRSTDQNRLDPLAFGRTNTTGAGSNAQRAFTPGTSEAGSLNLERQLRGQYEDDASTVNGELSRPMDEDSTPRRPRPRAAVDTQDIPPVVDEVGERVREGFAQFLESFVDQPLSGSPDPNGEKVQDPLYIDQIYALRDYNRTTLFVDFSHILRHDEVLARAVSDQYYRFVPYLRRALLDLVNTYVPNYLYLNAHVAATAATGLIPRDFSVSFYNLGLVSGIRDLRTDRVGKLVSISGTVTRTSEVRPELLYGAFTCNTCQTTVRDVEQQFKYTEPIMCRNPVCQNRREWQLNVDQSRFCDWQKVRIQENANEIPTGSMPRSLDVILRSEVVERAKAGDKCIFTGTFIVVPDVSQLGVPGVNAQIQREAQGGRPAEGVNAQGVSGLKSLGVRDLTYKTAFLACMVQSADARGGNDIRADFTEDNEDPETLMDSLTEAERDELEAMVMSEDIYSRLVQSIAPTVYGHDIVKKGILLQLMGGVHKQTREGMRLRGDINICIVGDPSTSKSQFLKYVCGFMPRAVYTSGKASSAAGLTAAVVKDEETGEFTIEAGALMLADNGICAIDEFDKMDVADQVAIHETMEQQTISIAKAGIQATLNARTSILAAANPVGGRYNRKQTLRANVAMSAPIMSRFDLFFVVLDECNEAVDMNIAQHIVNVHRFRDAAIDPEFSTEAIQRYIRYARTFQPKLTPEASDLLVDKYRQLRQDDSGPGKNSYRITVRQLESMIRLCEAIARANCRHEITPAFVREAYSLLRQSIIHVEKDDIDFDDEEEQQQQQNSPLKRAATTQPSSSLGAMDEDLMDPNGESMRQASSAAATGGATGEMAASSGASRRKIRITFDRYMEITSLVVLRVNEVERQTMRGVLKSELVDWYLLQRENEMETVEQFEEETELIKKVLTRLVKDSYLLEIRESIDDEGNPITGTDVTVSGVQGSAADPVLMVHPQVDIDSIGAATSTA</sequence>
<evidence type="ECO:0000256" key="12">
    <source>
        <dbReference type="ARBA" id="ARBA00073495"/>
    </source>
</evidence>
<dbReference type="FunFam" id="2.20.28.10:FF:000003">
    <property type="entry name" value="DNA helicase"/>
    <property type="match status" value="1"/>
</dbReference>
<organism evidence="17 18">
    <name type="scientific">Pseudozyma antarctica (strain T-34)</name>
    <name type="common">Yeast</name>
    <name type="synonym">Candida antarctica</name>
    <dbReference type="NCBI Taxonomy" id="1151754"/>
    <lineage>
        <taxon>Eukaryota</taxon>
        <taxon>Fungi</taxon>
        <taxon>Dikarya</taxon>
        <taxon>Basidiomycota</taxon>
        <taxon>Ustilaginomycotina</taxon>
        <taxon>Ustilaginomycetes</taxon>
        <taxon>Ustilaginales</taxon>
        <taxon>Ustilaginaceae</taxon>
        <taxon>Moesziomyces</taxon>
    </lineage>
</organism>
<keyword evidence="10" id="KW-0539">Nucleus</keyword>
<dbReference type="GO" id="GO:0000727">
    <property type="term" value="P:double-strand break repair via break-induced replication"/>
    <property type="evidence" value="ECO:0007669"/>
    <property type="project" value="TreeGrafter"/>
</dbReference>
<evidence type="ECO:0000313" key="18">
    <source>
        <dbReference type="Proteomes" id="UP000011976"/>
    </source>
</evidence>
<dbReference type="GO" id="GO:0006279">
    <property type="term" value="P:premeiotic DNA replication"/>
    <property type="evidence" value="ECO:0007669"/>
    <property type="project" value="UniProtKB-ARBA"/>
</dbReference>
<dbReference type="EC" id="3.6.4.12" evidence="3 14"/>
<dbReference type="Pfam" id="PF18263">
    <property type="entry name" value="WHD_MCM6"/>
    <property type="match status" value="1"/>
</dbReference>
<comment type="subunit">
    <text evidence="14">Component of the MCM2-7 complex.</text>
</comment>
<dbReference type="OrthoDB" id="1744952at2759"/>
<dbReference type="GO" id="GO:0097373">
    <property type="term" value="C:MCM core complex"/>
    <property type="evidence" value="ECO:0007669"/>
    <property type="project" value="UniProtKB-ARBA"/>
</dbReference>
<dbReference type="GO" id="GO:0006270">
    <property type="term" value="P:DNA replication initiation"/>
    <property type="evidence" value="ECO:0007669"/>
    <property type="project" value="UniProtKB-UniRule"/>
</dbReference>
<dbReference type="InterPro" id="IPR018525">
    <property type="entry name" value="MCM_CS"/>
</dbReference>
<comment type="catalytic activity">
    <reaction evidence="14">
        <text>ATP + H2O = ADP + phosphate + H(+)</text>
        <dbReference type="Rhea" id="RHEA:13065"/>
        <dbReference type="ChEBI" id="CHEBI:15377"/>
        <dbReference type="ChEBI" id="CHEBI:15378"/>
        <dbReference type="ChEBI" id="CHEBI:30616"/>
        <dbReference type="ChEBI" id="CHEBI:43474"/>
        <dbReference type="ChEBI" id="CHEBI:456216"/>
        <dbReference type="EC" id="3.6.4.12"/>
    </reaction>
</comment>
<comment type="similarity">
    <text evidence="2 13">Belongs to the MCM family.</text>
</comment>
<keyword evidence="4 14" id="KW-0235">DNA replication</keyword>
<evidence type="ECO:0000256" key="9">
    <source>
        <dbReference type="ARBA" id="ARBA00023125"/>
    </source>
</evidence>
<evidence type="ECO:0000256" key="3">
    <source>
        <dbReference type="ARBA" id="ARBA00012551"/>
    </source>
</evidence>
<dbReference type="InterPro" id="IPR031327">
    <property type="entry name" value="MCM"/>
</dbReference>
<dbReference type="GO" id="GO:0043596">
    <property type="term" value="C:nuclear replication fork"/>
    <property type="evidence" value="ECO:0007669"/>
    <property type="project" value="UniProtKB-ARBA"/>
</dbReference>
<accession>M9M0Z3</accession>
<dbReference type="Proteomes" id="UP000011976">
    <property type="component" value="Unassembled WGS sequence"/>
</dbReference>
<evidence type="ECO:0000256" key="13">
    <source>
        <dbReference type="RuleBase" id="RU004070"/>
    </source>
</evidence>
<evidence type="ECO:0000256" key="1">
    <source>
        <dbReference type="ARBA" id="ARBA00004123"/>
    </source>
</evidence>
<dbReference type="GO" id="GO:0031261">
    <property type="term" value="C:DNA replication preinitiation complex"/>
    <property type="evidence" value="ECO:0007669"/>
    <property type="project" value="UniProtKB-ARBA"/>
</dbReference>
<evidence type="ECO:0000313" key="17">
    <source>
        <dbReference type="EMBL" id="GAC73615.1"/>
    </source>
</evidence>
<reference evidence="18" key="1">
    <citation type="journal article" date="2013" name="Genome Announc.">
        <title>Genome sequence of the basidiomycetous yeast Pseudozyma antarctica T-34, a producer of the glycolipid biosurfactants mannosylerythritol lipids.</title>
        <authorList>
            <person name="Morita T."/>
            <person name="Koike H."/>
            <person name="Koyama Y."/>
            <person name="Hagiwara H."/>
            <person name="Ito E."/>
            <person name="Fukuoka T."/>
            <person name="Imura T."/>
            <person name="Machida M."/>
            <person name="Kitamoto D."/>
        </authorList>
    </citation>
    <scope>NUCLEOTIDE SEQUENCE [LARGE SCALE GENOMIC DNA]</scope>
    <source>
        <strain evidence="18">T-34</strain>
    </source>
</reference>
<evidence type="ECO:0000256" key="2">
    <source>
        <dbReference type="ARBA" id="ARBA00008010"/>
    </source>
</evidence>
<keyword evidence="7 14" id="KW-0347">Helicase</keyword>
<keyword evidence="6 14" id="KW-0378">Hydrolase</keyword>
<dbReference type="FunFam" id="3.40.50.300:FF:000115">
    <property type="entry name" value="DNA helicase"/>
    <property type="match status" value="1"/>
</dbReference>
<dbReference type="Pfam" id="PF17207">
    <property type="entry name" value="MCM_OB"/>
    <property type="match status" value="1"/>
</dbReference>
<dbReference type="EMBL" id="DF196775">
    <property type="protein sequence ID" value="GAC73615.1"/>
    <property type="molecule type" value="Genomic_DNA"/>
</dbReference>
<dbReference type="InterPro" id="IPR012340">
    <property type="entry name" value="NA-bd_OB-fold"/>
</dbReference>
<dbReference type="InterPro" id="IPR001208">
    <property type="entry name" value="MCM_dom"/>
</dbReference>
<dbReference type="PRINTS" id="PR01657">
    <property type="entry name" value="MCMFAMILY"/>
</dbReference>
<dbReference type="GO" id="GO:1902969">
    <property type="term" value="P:mitotic DNA replication"/>
    <property type="evidence" value="ECO:0007669"/>
    <property type="project" value="TreeGrafter"/>
</dbReference>
<dbReference type="SUPFAM" id="SSF50249">
    <property type="entry name" value="Nucleic acid-binding proteins"/>
    <property type="match status" value="1"/>
</dbReference>
<feature type="domain" description="MCM C-terminal AAA(+) ATPase" evidence="16">
    <location>
        <begin position="467"/>
        <end position="673"/>
    </location>
</feature>
<dbReference type="GO" id="GO:0005656">
    <property type="term" value="C:nuclear pre-replicative complex"/>
    <property type="evidence" value="ECO:0007669"/>
    <property type="project" value="UniProtKB-ARBA"/>
</dbReference>
<dbReference type="CDD" id="cd17757">
    <property type="entry name" value="MCM6"/>
    <property type="match status" value="1"/>
</dbReference>
<evidence type="ECO:0000256" key="8">
    <source>
        <dbReference type="ARBA" id="ARBA00022840"/>
    </source>
</evidence>
<evidence type="ECO:0000259" key="16">
    <source>
        <dbReference type="PROSITE" id="PS50051"/>
    </source>
</evidence>
<keyword evidence="8 13" id="KW-0067">ATP-binding</keyword>
<dbReference type="PRINTS" id="PR01662">
    <property type="entry name" value="MCMPROTEIN6"/>
</dbReference>
<dbReference type="InterPro" id="IPR041024">
    <property type="entry name" value="Mcm6_C"/>
</dbReference>
<feature type="compositionally biased region" description="Low complexity" evidence="15">
    <location>
        <begin position="1"/>
        <end position="11"/>
    </location>
</feature>
<evidence type="ECO:0000256" key="7">
    <source>
        <dbReference type="ARBA" id="ARBA00022806"/>
    </source>
</evidence>
<dbReference type="GO" id="GO:0003697">
    <property type="term" value="F:single-stranded DNA binding"/>
    <property type="evidence" value="ECO:0007669"/>
    <property type="project" value="TreeGrafter"/>
</dbReference>
<dbReference type="GO" id="GO:1990518">
    <property type="term" value="F:single-stranded 3'-5' DNA helicase activity"/>
    <property type="evidence" value="ECO:0007669"/>
    <property type="project" value="TreeGrafter"/>
</dbReference>
<dbReference type="InterPro" id="IPR027417">
    <property type="entry name" value="P-loop_NTPase"/>
</dbReference>
<dbReference type="GO" id="GO:0016887">
    <property type="term" value="F:ATP hydrolysis activity"/>
    <property type="evidence" value="ECO:0007669"/>
    <property type="project" value="RHEA"/>
</dbReference>
<dbReference type="Pfam" id="PF14551">
    <property type="entry name" value="MCM_N"/>
    <property type="match status" value="1"/>
</dbReference>
<evidence type="ECO:0000256" key="14">
    <source>
        <dbReference type="RuleBase" id="RU368064"/>
    </source>
</evidence>
<dbReference type="Gene3D" id="3.40.50.300">
    <property type="entry name" value="P-loop containing nucleotide triphosphate hydrolases"/>
    <property type="match status" value="1"/>
</dbReference>
<dbReference type="AlphaFoldDB" id="M9M0Z3"/>
<feature type="region of interest" description="Disordered" evidence="15">
    <location>
        <begin position="70"/>
        <end position="100"/>
    </location>
</feature>
<keyword evidence="11 14" id="KW-0131">Cell cycle</keyword>
<dbReference type="SMART" id="SM00350">
    <property type="entry name" value="MCM"/>
    <property type="match status" value="1"/>
</dbReference>
<dbReference type="GO" id="GO:0005524">
    <property type="term" value="F:ATP binding"/>
    <property type="evidence" value="ECO:0007669"/>
    <property type="project" value="UniProtKB-UniRule"/>
</dbReference>